<evidence type="ECO:0000313" key="3">
    <source>
        <dbReference type="EMBL" id="KGQ04868.1"/>
    </source>
</evidence>
<dbReference type="GO" id="GO:0003677">
    <property type="term" value="F:DNA binding"/>
    <property type="evidence" value="ECO:0007669"/>
    <property type="project" value="InterPro"/>
</dbReference>
<proteinExistence type="predicted"/>
<dbReference type="Pfam" id="PF04082">
    <property type="entry name" value="Fungal_trans"/>
    <property type="match status" value="1"/>
</dbReference>
<dbReference type="EMBL" id="ANFO01001001">
    <property type="protein sequence ID" value="KGQ04868.1"/>
    <property type="molecule type" value="Genomic_DNA"/>
</dbReference>
<dbReference type="PANTHER" id="PTHR46910">
    <property type="entry name" value="TRANSCRIPTION FACTOR PDR1"/>
    <property type="match status" value="1"/>
</dbReference>
<name>A0A0A2VBF3_BEABA</name>
<dbReference type="AlphaFoldDB" id="A0A0A2VBF3"/>
<reference evidence="3 4" key="1">
    <citation type="submission" date="2012-10" db="EMBL/GenBank/DDBJ databases">
        <title>Genome sequencing and analysis of entomopathogenic fungi Beauveria bassiana D1-5.</title>
        <authorList>
            <person name="Li Q."/>
            <person name="Wang L."/>
            <person name="Zhang Z."/>
            <person name="Wang Q."/>
            <person name="Ren J."/>
            <person name="Wang M."/>
            <person name="Xu W."/>
            <person name="Wang J."/>
            <person name="Lu Y."/>
            <person name="Du Q."/>
            <person name="Sun Z."/>
        </authorList>
    </citation>
    <scope>NUCLEOTIDE SEQUENCE [LARGE SCALE GENOMIC DNA]</scope>
    <source>
        <strain evidence="3 4">D1-5</strain>
    </source>
</reference>
<dbReference type="Proteomes" id="UP000030106">
    <property type="component" value="Unassembled WGS sequence"/>
</dbReference>
<evidence type="ECO:0000313" key="4">
    <source>
        <dbReference type="Proteomes" id="UP000030106"/>
    </source>
</evidence>
<feature type="domain" description="Xylanolytic transcriptional activator regulatory" evidence="2">
    <location>
        <begin position="292"/>
        <end position="369"/>
    </location>
</feature>
<sequence length="600" mass="66214">MSGSVASASDVDAAAPPVVKERRQLGARACDRCHPSSLTSNVILQCNLPPTGSCAQCLAAKTSCTFNLPTARRGPKAKNKTIADGNTLSFSEVPPLRFNDTPSSSSVNFGTSAPQGPWRSASAGILDGNLLPRTITTTSLRPDADNSPVPVLQRWRSLMDETTARGLDFDATLNQCIDLFFEYLYPLTPLVHEPSFRDNLTYFVPSDRPPHLERCPEAAFTLITAVCAEAAFLLPKDIFPSGETVAGIFLQASRNCLAGYLEADLENPNASSITIRYFHSNCVHASGKPKFSWHIFGEATRLAQVMRLHDEASYKGLYPIEAEMRRRVFWIVYMGDKSAAILNSRPITMHKYSFECGVTAAYPTGIEEESQTPISPDSVCSTEPAATRRQKLILGFNANIRLWGAASDLLLALRIMEDQSQLSRGDGLINNTLSASQREIIDPLYISFITSLDNLPLFLKSHSFTPTSKSETFESQQFLIQCANLQVSMHCLRMVIVQKFEHLAYLTAGIEQTDLQKTDIVRDALRVIHEVPFWAIQVNGEPYVEKLRLIGASLMAIIHRNPDSPIAARARGDFDILLDVLTRLDSKASDALRNNSSWIL</sequence>
<protein>
    <recommendedName>
        <fullName evidence="2">Xylanolytic transcriptional activator regulatory domain-containing protein</fullName>
    </recommendedName>
</protein>
<keyword evidence="1" id="KW-0539">Nucleus</keyword>
<dbReference type="STRING" id="1245745.A0A0A2VBF3"/>
<dbReference type="InterPro" id="IPR050987">
    <property type="entry name" value="AtrR-like"/>
</dbReference>
<organism evidence="3 4">
    <name type="scientific">Beauveria bassiana D1-5</name>
    <dbReference type="NCBI Taxonomy" id="1245745"/>
    <lineage>
        <taxon>Eukaryota</taxon>
        <taxon>Fungi</taxon>
        <taxon>Dikarya</taxon>
        <taxon>Ascomycota</taxon>
        <taxon>Pezizomycotina</taxon>
        <taxon>Sordariomycetes</taxon>
        <taxon>Hypocreomycetidae</taxon>
        <taxon>Hypocreales</taxon>
        <taxon>Cordycipitaceae</taxon>
        <taxon>Beauveria</taxon>
    </lineage>
</organism>
<dbReference type="CDD" id="cd12148">
    <property type="entry name" value="fungal_TF_MHR"/>
    <property type="match status" value="1"/>
</dbReference>
<dbReference type="InterPro" id="IPR007219">
    <property type="entry name" value="XnlR_reg_dom"/>
</dbReference>
<dbReference type="SMART" id="SM00906">
    <property type="entry name" value="Fungal_trans"/>
    <property type="match status" value="1"/>
</dbReference>
<dbReference type="PANTHER" id="PTHR46910:SF1">
    <property type="entry name" value="MISCELLANEOUS ZN(II)2CYS6 TRANSCRIPTION FACTOR (EUROFUNG)-RELATED"/>
    <property type="match status" value="1"/>
</dbReference>
<gene>
    <name evidence="3" type="ORF">BBAD15_g9882</name>
</gene>
<accession>A0A0A2VBF3</accession>
<dbReference type="HOGENOM" id="CLU_020223_2_0_1"/>
<dbReference type="eggNOG" id="ENOG502S16A">
    <property type="taxonomic scope" value="Eukaryota"/>
</dbReference>
<dbReference type="GO" id="GO:0006351">
    <property type="term" value="P:DNA-templated transcription"/>
    <property type="evidence" value="ECO:0007669"/>
    <property type="project" value="InterPro"/>
</dbReference>
<comment type="caution">
    <text evidence="3">The sequence shown here is derived from an EMBL/GenBank/DDBJ whole genome shotgun (WGS) entry which is preliminary data.</text>
</comment>
<dbReference type="OrthoDB" id="2283488at2759"/>
<dbReference type="GO" id="GO:0008270">
    <property type="term" value="F:zinc ion binding"/>
    <property type="evidence" value="ECO:0007669"/>
    <property type="project" value="InterPro"/>
</dbReference>
<evidence type="ECO:0000256" key="1">
    <source>
        <dbReference type="ARBA" id="ARBA00023242"/>
    </source>
</evidence>
<evidence type="ECO:0000259" key="2">
    <source>
        <dbReference type="SMART" id="SM00906"/>
    </source>
</evidence>
<dbReference type="GO" id="GO:0003700">
    <property type="term" value="F:DNA-binding transcription factor activity"/>
    <property type="evidence" value="ECO:0007669"/>
    <property type="project" value="InterPro"/>
</dbReference>